<dbReference type="GO" id="GO:0008047">
    <property type="term" value="F:enzyme activator activity"/>
    <property type="evidence" value="ECO:0007669"/>
    <property type="project" value="EnsemblFungi"/>
</dbReference>
<feature type="domain" description="G-patch" evidence="2">
    <location>
        <begin position="741"/>
        <end position="784"/>
    </location>
</feature>
<dbReference type="FunCoup" id="I2GXL6">
    <property type="interactions" value="308"/>
</dbReference>
<dbReference type="STRING" id="1071380.I2GXL6"/>
<reference evidence="3 4" key="1">
    <citation type="journal article" date="2011" name="Proc. Natl. Acad. Sci. U.S.A.">
        <title>Evolutionary erosion of yeast sex chromosomes by mating-type switching accidents.</title>
        <authorList>
            <person name="Gordon J.L."/>
            <person name="Armisen D."/>
            <person name="Proux-Wera E."/>
            <person name="Oheigeartaigh S.S."/>
            <person name="Byrne K.P."/>
            <person name="Wolfe K.H."/>
        </authorList>
    </citation>
    <scope>NUCLEOTIDE SEQUENCE [LARGE SCALE GENOMIC DNA]</scope>
    <source>
        <strain evidence="4">ATCC 34711 / CBS 6284 / DSM 70876 / NBRC 10599 / NRRL Y-10934 / UCD 77-7</strain>
    </source>
</reference>
<dbReference type="Pfam" id="PF01585">
    <property type="entry name" value="G-patch"/>
    <property type="match status" value="1"/>
</dbReference>
<dbReference type="GO" id="GO:0030687">
    <property type="term" value="C:preribosome, large subunit precursor"/>
    <property type="evidence" value="ECO:0007669"/>
    <property type="project" value="EnsemblFungi"/>
</dbReference>
<sequence>MAKRHKHFDKRNTKPKTKGKNKNKGKSQGKNKSNKPIPFNPDLLQSLDGTDDIYLPSKEEIQLDSFRYAESYEQFYFNKKKSNMQRAGLKYFNDNLDNNTRAFRKRPVEFIKAKNDYNPSKELFIKLGILKEEEKNDRHNLEDELKGELESKSEAGVGAAFDIEQELDLEDGNDLNNLDEDIEVINNSDADSLSRNTLIEDTPNHELFFIDEGAVNTSTKKCFKSDRSINKSKDIYSNINSSECSTNSSQAKISKDIPNLEFNPILTIGKTELQLENKDNQISVTSSYSNYISNVMNNVINNSESDIDNELELLEESKIEPSNEEFAEREKEYDEREITKIRQPNSTYEFDSHLSVQDDLNELHIEDQDTKNDEPEIPEFGMLDEDYVVNFEELQITNIRFSVDSNSYYLKCFGLLGNYNFQWIDELTLQDYLIDDLSLPEYRFKPFLNYIENLIIPKEESITPNYSDIPFSSSSEEEDEVTDTFTEDMNEGLEDLILSMTKNEKQRMNIEYNPLDFDIKTLKTKGRGKKRKLLVDDDLDPSIKNLLISKFDSRNKNKVKKRKDKLYFIDLENQNSNDLFKKYPRGLHILNIYDEFEIFLKSHKKKFSEKTDSTLKDSLLFPPLDPHGNKILKKFATLYNMNSKKMGKGNKTHMLIQLNKNTIRKSNSINYNMITNLTKQRPIFMRIDTHSIIEKSDIHYSDDTSRRNTKTTTTRLSSFRKGKFNLTEGEIVGHNAPEIGKENIGRRLLEKLGWKNGEGLGVDGNMGINLPITAKVKKTKAGLK</sequence>
<feature type="region of interest" description="Disordered" evidence="1">
    <location>
        <begin position="1"/>
        <end position="42"/>
    </location>
</feature>
<dbReference type="OrthoDB" id="21470at2759"/>
<gene>
    <name evidence="3" type="primary">TBLA0B00230</name>
    <name evidence="3" type="ORF">TBLA_0B00230</name>
</gene>
<dbReference type="Proteomes" id="UP000002866">
    <property type="component" value="Chromosome 2"/>
</dbReference>
<dbReference type="GO" id="GO:0003676">
    <property type="term" value="F:nucleic acid binding"/>
    <property type="evidence" value="ECO:0007669"/>
    <property type="project" value="InterPro"/>
</dbReference>
<dbReference type="RefSeq" id="XP_004178387.1">
    <property type="nucleotide sequence ID" value="XM_004178339.1"/>
</dbReference>
<evidence type="ECO:0000313" key="3">
    <source>
        <dbReference type="EMBL" id="CCH58868.1"/>
    </source>
</evidence>
<dbReference type="eggNOG" id="KOG0154">
    <property type="taxonomic scope" value="Eukaryota"/>
</dbReference>
<dbReference type="AlphaFoldDB" id="I2GXL6"/>
<dbReference type="PANTHER" id="PTHR14195">
    <property type="entry name" value="G PATCH DOMAIN CONTAINING PROTEIN 2"/>
    <property type="match status" value="1"/>
</dbReference>
<dbReference type="EMBL" id="HE806317">
    <property type="protein sequence ID" value="CCH58868.1"/>
    <property type="molecule type" value="Genomic_DNA"/>
</dbReference>
<dbReference type="HOGENOM" id="CLU_021974_1_0_1"/>
<evidence type="ECO:0000259" key="2">
    <source>
        <dbReference type="PROSITE" id="PS50174"/>
    </source>
</evidence>
<protein>
    <recommendedName>
        <fullName evidence="2">G-patch domain-containing protein</fullName>
    </recommendedName>
</protein>
<dbReference type="KEGG" id="tbl:TBLA_0B00230"/>
<dbReference type="GeneID" id="14493998"/>
<accession>I2GXL6</accession>
<organism evidence="3 4">
    <name type="scientific">Henningerozyma blattae (strain ATCC 34711 / CBS 6284 / DSM 70876 / NBRC 10599 / NRRL Y-10934 / UCD 77-7)</name>
    <name type="common">Yeast</name>
    <name type="synonym">Tetrapisispora blattae</name>
    <dbReference type="NCBI Taxonomy" id="1071380"/>
    <lineage>
        <taxon>Eukaryota</taxon>
        <taxon>Fungi</taxon>
        <taxon>Dikarya</taxon>
        <taxon>Ascomycota</taxon>
        <taxon>Saccharomycotina</taxon>
        <taxon>Saccharomycetes</taxon>
        <taxon>Saccharomycetales</taxon>
        <taxon>Saccharomycetaceae</taxon>
        <taxon>Henningerozyma</taxon>
    </lineage>
</organism>
<dbReference type="OMA" id="QTIANEH"/>
<dbReference type="InterPro" id="IPR000467">
    <property type="entry name" value="G_patch_dom"/>
</dbReference>
<dbReference type="GO" id="GO:0030686">
    <property type="term" value="C:90S preribosome"/>
    <property type="evidence" value="ECO:0007669"/>
    <property type="project" value="EnsemblFungi"/>
</dbReference>
<dbReference type="GO" id="GO:0030490">
    <property type="term" value="P:maturation of SSU-rRNA"/>
    <property type="evidence" value="ECO:0007669"/>
    <property type="project" value="EnsemblFungi"/>
</dbReference>
<feature type="compositionally biased region" description="Basic residues" evidence="1">
    <location>
        <begin position="1"/>
        <end position="33"/>
    </location>
</feature>
<evidence type="ECO:0000313" key="4">
    <source>
        <dbReference type="Proteomes" id="UP000002866"/>
    </source>
</evidence>
<dbReference type="GO" id="GO:0000398">
    <property type="term" value="P:mRNA splicing, via spliceosome"/>
    <property type="evidence" value="ECO:0007669"/>
    <property type="project" value="EnsemblFungi"/>
</dbReference>
<keyword evidence="4" id="KW-1185">Reference proteome</keyword>
<proteinExistence type="predicted"/>
<evidence type="ECO:0000256" key="1">
    <source>
        <dbReference type="SAM" id="MobiDB-lite"/>
    </source>
</evidence>
<dbReference type="SMART" id="SM00443">
    <property type="entry name" value="G_patch"/>
    <property type="match status" value="1"/>
</dbReference>
<dbReference type="InterPro" id="IPR051189">
    <property type="entry name" value="Splicing_assoc_domain"/>
</dbReference>
<dbReference type="InParanoid" id="I2GXL6"/>
<dbReference type="GO" id="GO:0030688">
    <property type="term" value="C:preribosome, small subunit precursor"/>
    <property type="evidence" value="ECO:0007669"/>
    <property type="project" value="EnsemblFungi"/>
</dbReference>
<name>I2GXL6_HENB6</name>
<dbReference type="PROSITE" id="PS50174">
    <property type="entry name" value="G_PATCH"/>
    <property type="match status" value="1"/>
</dbReference>